<keyword evidence="1 4" id="KW-0547">Nucleotide-binding</keyword>
<dbReference type="HAMAP" id="MF_00636">
    <property type="entry name" value="RapZ_like"/>
    <property type="match status" value="1"/>
</dbReference>
<evidence type="ECO:0000256" key="2">
    <source>
        <dbReference type="ARBA" id="ARBA00022840"/>
    </source>
</evidence>
<evidence type="ECO:0000256" key="1">
    <source>
        <dbReference type="ARBA" id="ARBA00022741"/>
    </source>
</evidence>
<keyword evidence="8" id="KW-1185">Reference proteome</keyword>
<accession>A0ABP8UW44</accession>
<keyword evidence="3 4" id="KW-0342">GTP-binding</keyword>
<sequence length="292" mass="33069">MSTVPRLIVISGRSGSGKSAALHALEDQGFYCVDNLPADLLPGLIDSLRNNPSEQPPQIALSIDARNIPGALSHFASVYREITEKQGVECDIIFLDADDTTLLKRYSSTRRRHPLSNTQYSLEEAIKRETDILEPISLLADLRIDTSTLSLHDLRSTIRQRVLGKQEHGLSLQLQSFGFKHGIPTDADYVFDVRCLPNPYWDESLRHFTGMDEPVIKFLQDDPSVKRMIDSIYRFIESWLKDFEAGNRSYMTIAIGCTGGQHRSVFVSEALAQRFRQSHDNTQIRHREIQAI</sequence>
<organism evidence="7 8">
    <name type="scientific">Kistimonas scapharcae</name>
    <dbReference type="NCBI Taxonomy" id="1036133"/>
    <lineage>
        <taxon>Bacteria</taxon>
        <taxon>Pseudomonadati</taxon>
        <taxon>Pseudomonadota</taxon>
        <taxon>Gammaproteobacteria</taxon>
        <taxon>Oceanospirillales</taxon>
        <taxon>Endozoicomonadaceae</taxon>
        <taxon>Kistimonas</taxon>
    </lineage>
</organism>
<dbReference type="PANTHER" id="PTHR30448">
    <property type="entry name" value="RNASE ADAPTER PROTEIN RAPZ"/>
    <property type="match status" value="1"/>
</dbReference>
<comment type="caution">
    <text evidence="7">The sequence shown here is derived from an EMBL/GenBank/DDBJ whole genome shotgun (WGS) entry which is preliminary data.</text>
</comment>
<dbReference type="PIRSF" id="PIRSF005052">
    <property type="entry name" value="P-loopkin"/>
    <property type="match status" value="1"/>
</dbReference>
<feature type="binding site" evidence="4">
    <location>
        <begin position="64"/>
        <end position="67"/>
    </location>
    <ligand>
        <name>GTP</name>
        <dbReference type="ChEBI" id="CHEBI:37565"/>
    </ligand>
</feature>
<dbReference type="Pfam" id="PF03668">
    <property type="entry name" value="RapZ-like_N"/>
    <property type="match status" value="1"/>
</dbReference>
<dbReference type="InterPro" id="IPR053930">
    <property type="entry name" value="RapZ-like_N"/>
</dbReference>
<dbReference type="InterPro" id="IPR027417">
    <property type="entry name" value="P-loop_NTPase"/>
</dbReference>
<feature type="binding site" evidence="4">
    <location>
        <begin position="12"/>
        <end position="19"/>
    </location>
    <ligand>
        <name>ATP</name>
        <dbReference type="ChEBI" id="CHEBI:30616"/>
    </ligand>
</feature>
<gene>
    <name evidence="7" type="primary">rapZ</name>
    <name evidence="7" type="ORF">GCM10023116_00380</name>
</gene>
<dbReference type="Gene3D" id="3.40.50.300">
    <property type="entry name" value="P-loop containing nucleotide triphosphate hydrolases"/>
    <property type="match status" value="1"/>
</dbReference>
<evidence type="ECO:0000256" key="3">
    <source>
        <dbReference type="ARBA" id="ARBA00023134"/>
    </source>
</evidence>
<name>A0ABP8UW44_9GAMM</name>
<dbReference type="RefSeq" id="WP_345192615.1">
    <property type="nucleotide sequence ID" value="NZ_BAABFL010000003.1"/>
</dbReference>
<dbReference type="Proteomes" id="UP001500604">
    <property type="component" value="Unassembled WGS sequence"/>
</dbReference>
<protein>
    <submittedName>
        <fullName evidence="7">RNase adapter RapZ</fullName>
    </submittedName>
</protein>
<feature type="domain" description="RapZ C-terminal" evidence="6">
    <location>
        <begin position="171"/>
        <end position="289"/>
    </location>
</feature>
<dbReference type="SUPFAM" id="SSF52540">
    <property type="entry name" value="P-loop containing nucleoside triphosphate hydrolases"/>
    <property type="match status" value="1"/>
</dbReference>
<evidence type="ECO:0000259" key="6">
    <source>
        <dbReference type="Pfam" id="PF22740"/>
    </source>
</evidence>
<evidence type="ECO:0000313" key="7">
    <source>
        <dbReference type="EMBL" id="GAA4647776.1"/>
    </source>
</evidence>
<dbReference type="InterPro" id="IPR005337">
    <property type="entry name" value="RapZ-like"/>
</dbReference>
<dbReference type="InterPro" id="IPR053931">
    <property type="entry name" value="RapZ_C"/>
</dbReference>
<evidence type="ECO:0000259" key="5">
    <source>
        <dbReference type="Pfam" id="PF03668"/>
    </source>
</evidence>
<proteinExistence type="inferred from homology"/>
<keyword evidence="2 4" id="KW-0067">ATP-binding</keyword>
<evidence type="ECO:0000256" key="4">
    <source>
        <dbReference type="HAMAP-Rule" id="MF_00636"/>
    </source>
</evidence>
<feature type="domain" description="RapZ-like N-terminal" evidence="5">
    <location>
        <begin position="7"/>
        <end position="166"/>
    </location>
</feature>
<dbReference type="NCBIfam" id="NF003828">
    <property type="entry name" value="PRK05416.1"/>
    <property type="match status" value="1"/>
</dbReference>
<evidence type="ECO:0000313" key="8">
    <source>
        <dbReference type="Proteomes" id="UP001500604"/>
    </source>
</evidence>
<dbReference type="PANTHER" id="PTHR30448:SF0">
    <property type="entry name" value="RNASE ADAPTER PROTEIN RAPZ"/>
    <property type="match status" value="1"/>
</dbReference>
<reference evidence="8" key="1">
    <citation type="journal article" date="2019" name="Int. J. Syst. Evol. Microbiol.">
        <title>The Global Catalogue of Microorganisms (GCM) 10K type strain sequencing project: providing services to taxonomists for standard genome sequencing and annotation.</title>
        <authorList>
            <consortium name="The Broad Institute Genomics Platform"/>
            <consortium name="The Broad Institute Genome Sequencing Center for Infectious Disease"/>
            <person name="Wu L."/>
            <person name="Ma J."/>
        </authorList>
    </citation>
    <scope>NUCLEOTIDE SEQUENCE [LARGE SCALE GENOMIC DNA]</scope>
    <source>
        <strain evidence="8">JCM 17805</strain>
    </source>
</reference>
<dbReference type="EMBL" id="BAABFL010000003">
    <property type="protein sequence ID" value="GAA4647776.1"/>
    <property type="molecule type" value="Genomic_DNA"/>
</dbReference>
<dbReference type="Pfam" id="PF22740">
    <property type="entry name" value="PapZ_C"/>
    <property type="match status" value="1"/>
</dbReference>